<dbReference type="RefSeq" id="WP_137685347.1">
    <property type="nucleotide sequence ID" value="NZ_BIXZ01000012.1"/>
</dbReference>
<sequence>MSTSTQDFCFDELDEINSDINDRIKKAEQQVKQWEESKKVLLEIDEKVAHFDSIACGSVEVNESRGTITAVISAPEIGERVRELHQQYHWNSFEVDHLPDLGLFQVQMEMPLLKLEEGLAAPARED</sequence>
<protein>
    <submittedName>
        <fullName evidence="2">Uncharacterized protein</fullName>
    </submittedName>
</protein>
<keyword evidence="3" id="KW-1185">Reference proteome</keyword>
<reference evidence="2 3" key="1">
    <citation type="submission" date="2019-02" db="EMBL/GenBank/DDBJ databases">
        <title>Haloarcula mannanilyticum sp. nov., a mannan degrading haloarchaeon isolated from commercial salt.</title>
        <authorList>
            <person name="Enomoto S."/>
            <person name="Shimane Y."/>
            <person name="Kamekura M."/>
            <person name="Ito T."/>
            <person name="Moriya O."/>
            <person name="Ihara K."/>
            <person name="Takahashi-Ando N."/>
            <person name="Fukushima Y."/>
            <person name="Yoshida Y."/>
            <person name="Usama R."/>
            <person name="Takai K."/>
            <person name="Minegishi H."/>
        </authorList>
    </citation>
    <scope>NUCLEOTIDE SEQUENCE [LARGE SCALE GENOMIC DNA]</scope>
    <source>
        <strain evidence="2 3">MD130-1</strain>
    </source>
</reference>
<accession>A0A4C2ENX0</accession>
<name>A0A4C2ENX0_9EURY</name>
<keyword evidence="1" id="KW-0175">Coiled coil</keyword>
<evidence type="ECO:0000313" key="2">
    <source>
        <dbReference type="EMBL" id="GCF15952.1"/>
    </source>
</evidence>
<evidence type="ECO:0000256" key="1">
    <source>
        <dbReference type="SAM" id="Coils"/>
    </source>
</evidence>
<feature type="coiled-coil region" evidence="1">
    <location>
        <begin position="10"/>
        <end position="44"/>
    </location>
</feature>
<dbReference type="Proteomes" id="UP000304382">
    <property type="component" value="Unassembled WGS sequence"/>
</dbReference>
<evidence type="ECO:0000313" key="3">
    <source>
        <dbReference type="Proteomes" id="UP000304382"/>
    </source>
</evidence>
<proteinExistence type="predicted"/>
<dbReference type="AlphaFoldDB" id="A0A4C2ENX0"/>
<dbReference type="EMBL" id="BIXZ01000012">
    <property type="protein sequence ID" value="GCF15952.1"/>
    <property type="molecule type" value="Genomic_DNA"/>
</dbReference>
<comment type="caution">
    <text evidence="2">The sequence shown here is derived from an EMBL/GenBank/DDBJ whole genome shotgun (WGS) entry which is preliminary data.</text>
</comment>
<gene>
    <name evidence="2" type="ORF">Harman_38870</name>
</gene>
<organism evidence="2 3">
    <name type="scientific">Haloarcula mannanilytica</name>
    <dbReference type="NCBI Taxonomy" id="2509225"/>
    <lineage>
        <taxon>Archaea</taxon>
        <taxon>Methanobacteriati</taxon>
        <taxon>Methanobacteriota</taxon>
        <taxon>Stenosarchaea group</taxon>
        <taxon>Halobacteria</taxon>
        <taxon>Halobacteriales</taxon>
        <taxon>Haloarculaceae</taxon>
        <taxon>Haloarcula</taxon>
    </lineage>
</organism>